<evidence type="ECO:0000256" key="3">
    <source>
        <dbReference type="ARBA" id="ARBA00012954"/>
    </source>
</evidence>
<dbReference type="UniPathway" id="UPA00038">
    <property type="reaction ID" value="UER00491"/>
</dbReference>
<dbReference type="AlphaFoldDB" id="A0A4R4VR04"/>
<dbReference type="PROSITE" id="PS51257">
    <property type="entry name" value="PROKAR_LIPOPROTEIN"/>
    <property type="match status" value="1"/>
</dbReference>
<feature type="binding site" evidence="10">
    <location>
        <position position="38"/>
    </location>
    <ligand>
        <name>NAD(+)</name>
        <dbReference type="ChEBI" id="CHEBI:57540"/>
    </ligand>
</feature>
<dbReference type="InterPro" id="IPR036220">
    <property type="entry name" value="UDP-Glc/GDP-Man_DH_C_sf"/>
</dbReference>
<dbReference type="GO" id="GO:0006065">
    <property type="term" value="P:UDP-glucuronate biosynthetic process"/>
    <property type="evidence" value="ECO:0007669"/>
    <property type="project" value="UniProtKB-UniPathway"/>
</dbReference>
<gene>
    <name evidence="12" type="ORF">E1181_09390</name>
</gene>
<comment type="caution">
    <text evidence="12">The sequence shown here is derived from an EMBL/GenBank/DDBJ whole genome shotgun (WGS) entry which is preliminary data.</text>
</comment>
<dbReference type="Proteomes" id="UP000295674">
    <property type="component" value="Unassembled WGS sequence"/>
</dbReference>
<dbReference type="InterPro" id="IPR008927">
    <property type="entry name" value="6-PGluconate_DH-like_C_sf"/>
</dbReference>
<dbReference type="OrthoDB" id="5193947at2"/>
<feature type="binding site" evidence="10">
    <location>
        <position position="326"/>
    </location>
    <ligand>
        <name>NAD(+)</name>
        <dbReference type="ChEBI" id="CHEBI:57540"/>
    </ligand>
</feature>
<evidence type="ECO:0000256" key="10">
    <source>
        <dbReference type="PIRSR" id="PIRSR500134-3"/>
    </source>
</evidence>
<dbReference type="SUPFAM" id="SSF52413">
    <property type="entry name" value="UDP-glucose/GDP-mannose dehydrogenase C-terminal domain"/>
    <property type="match status" value="1"/>
</dbReference>
<dbReference type="Pfam" id="PF03721">
    <property type="entry name" value="UDPG_MGDP_dh_N"/>
    <property type="match status" value="1"/>
</dbReference>
<dbReference type="GO" id="GO:0003979">
    <property type="term" value="F:UDP-glucose 6-dehydrogenase activity"/>
    <property type="evidence" value="ECO:0007669"/>
    <property type="project" value="UniProtKB-EC"/>
</dbReference>
<organism evidence="12 13">
    <name type="scientific">Saccharopolyspora terrae</name>
    <dbReference type="NCBI Taxonomy" id="2530384"/>
    <lineage>
        <taxon>Bacteria</taxon>
        <taxon>Bacillati</taxon>
        <taxon>Actinomycetota</taxon>
        <taxon>Actinomycetes</taxon>
        <taxon>Pseudonocardiales</taxon>
        <taxon>Pseudonocardiaceae</taxon>
        <taxon>Saccharopolyspora</taxon>
    </lineage>
</organism>
<dbReference type="SUPFAM" id="SSF48179">
    <property type="entry name" value="6-phosphogluconate dehydrogenase C-terminal domain-like"/>
    <property type="match status" value="1"/>
</dbReference>
<dbReference type="SUPFAM" id="SSF51735">
    <property type="entry name" value="NAD(P)-binding Rossmann-fold domains"/>
    <property type="match status" value="1"/>
</dbReference>
<evidence type="ECO:0000256" key="6">
    <source>
        <dbReference type="ARBA" id="ARBA00047473"/>
    </source>
</evidence>
<accession>A0A4R4VR04</accession>
<dbReference type="InterPro" id="IPR001732">
    <property type="entry name" value="UDP-Glc/GDP-Man_DH_N"/>
</dbReference>
<feature type="binding site" evidence="9">
    <location>
        <position position="255"/>
    </location>
    <ligand>
        <name>substrate</name>
    </ligand>
</feature>
<keyword evidence="5 7" id="KW-0520">NAD</keyword>
<feature type="binding site" evidence="9">
    <location>
        <position position="319"/>
    </location>
    <ligand>
        <name>substrate</name>
    </ligand>
</feature>
<evidence type="ECO:0000256" key="5">
    <source>
        <dbReference type="ARBA" id="ARBA00023027"/>
    </source>
</evidence>
<proteinExistence type="inferred from homology"/>
<dbReference type="PANTHER" id="PTHR43750:SF3">
    <property type="entry name" value="UDP-GLUCOSE 6-DEHYDROGENASE TUAD"/>
    <property type="match status" value="1"/>
</dbReference>
<keyword evidence="4 7" id="KW-0560">Oxidoreductase</keyword>
<comment type="similarity">
    <text evidence="2 7">Belongs to the UDP-glucose/GDP-mannose dehydrogenase family.</text>
</comment>
<dbReference type="Gene3D" id="1.20.5.100">
    <property type="entry name" value="Cytochrome c1, transmembrane anchor, C-terminal"/>
    <property type="match status" value="1"/>
</dbReference>
<dbReference type="Pfam" id="PF00984">
    <property type="entry name" value="UDPG_MGDP_dh"/>
    <property type="match status" value="1"/>
</dbReference>
<dbReference type="InterPro" id="IPR014027">
    <property type="entry name" value="UDP-Glc/GDP-Man_DH_C"/>
</dbReference>
<dbReference type="Gene3D" id="3.40.50.720">
    <property type="entry name" value="NAD(P)-binding Rossmann-like Domain"/>
    <property type="match status" value="2"/>
</dbReference>
<dbReference type="GO" id="GO:0051287">
    <property type="term" value="F:NAD binding"/>
    <property type="evidence" value="ECO:0007669"/>
    <property type="project" value="InterPro"/>
</dbReference>
<evidence type="ECO:0000256" key="7">
    <source>
        <dbReference type="PIRNR" id="PIRNR000124"/>
    </source>
</evidence>
<feature type="binding site" evidence="10">
    <location>
        <position position="33"/>
    </location>
    <ligand>
        <name>NAD(+)</name>
        <dbReference type="ChEBI" id="CHEBI:57540"/>
    </ligand>
</feature>
<feature type="domain" description="UDP-glucose/GDP-mannose dehydrogenase C-terminal" evidence="11">
    <location>
        <begin position="312"/>
        <end position="411"/>
    </location>
</feature>
<dbReference type="InterPro" id="IPR014026">
    <property type="entry name" value="UDP-Glc/GDP-Man_DH_dimer"/>
</dbReference>
<name>A0A4R4VR04_9PSEU</name>
<dbReference type="RefSeq" id="WP_132673579.1">
    <property type="nucleotide sequence ID" value="NZ_SMKS01000010.1"/>
</dbReference>
<feature type="binding site" evidence="10">
    <location>
        <position position="89"/>
    </location>
    <ligand>
        <name>NAD(+)</name>
        <dbReference type="ChEBI" id="CHEBI:57540"/>
    </ligand>
</feature>
<evidence type="ECO:0000259" key="11">
    <source>
        <dbReference type="SMART" id="SM00984"/>
    </source>
</evidence>
<feature type="binding site" evidence="10">
    <location>
        <position position="124"/>
    </location>
    <ligand>
        <name>NAD(+)</name>
        <dbReference type="ChEBI" id="CHEBI:57540"/>
    </ligand>
</feature>
<dbReference type="InterPro" id="IPR017476">
    <property type="entry name" value="UDP-Glc/GDP-Man"/>
</dbReference>
<evidence type="ECO:0000313" key="13">
    <source>
        <dbReference type="Proteomes" id="UP000295674"/>
    </source>
</evidence>
<comment type="pathway">
    <text evidence="1">Nucleotide-sugar biosynthesis; UDP-alpha-D-glucuronate biosynthesis; UDP-alpha-D-glucuronate from UDP-alpha-D-glucose: step 1/1.</text>
</comment>
<dbReference type="PANTHER" id="PTHR43750">
    <property type="entry name" value="UDP-GLUCOSE 6-DEHYDROGENASE TUAD"/>
    <property type="match status" value="1"/>
</dbReference>
<dbReference type="PIRSF" id="PIRSF000124">
    <property type="entry name" value="UDPglc_GDPman_dh"/>
    <property type="match status" value="1"/>
</dbReference>
<feature type="binding site" evidence="10">
    <location>
        <position position="153"/>
    </location>
    <ligand>
        <name>NAD(+)</name>
        <dbReference type="ChEBI" id="CHEBI:57540"/>
    </ligand>
</feature>
<evidence type="ECO:0000256" key="4">
    <source>
        <dbReference type="ARBA" id="ARBA00023002"/>
    </source>
</evidence>
<dbReference type="NCBIfam" id="TIGR03026">
    <property type="entry name" value="NDP-sugDHase"/>
    <property type="match status" value="1"/>
</dbReference>
<keyword evidence="13" id="KW-1185">Reference proteome</keyword>
<feature type="binding site" evidence="10">
    <location>
        <position position="261"/>
    </location>
    <ligand>
        <name>NAD(+)</name>
        <dbReference type="ChEBI" id="CHEBI:57540"/>
    </ligand>
</feature>
<feature type="binding site" evidence="9">
    <location>
        <begin position="247"/>
        <end position="251"/>
    </location>
    <ligand>
        <name>substrate</name>
    </ligand>
</feature>
<feature type="binding site" evidence="9">
    <location>
        <begin position="150"/>
        <end position="153"/>
    </location>
    <ligand>
        <name>substrate</name>
    </ligand>
</feature>
<evidence type="ECO:0000256" key="1">
    <source>
        <dbReference type="ARBA" id="ARBA00004701"/>
    </source>
</evidence>
<dbReference type="InterPro" id="IPR028357">
    <property type="entry name" value="UDPglc_DH_bac"/>
</dbReference>
<reference evidence="12 13" key="1">
    <citation type="submission" date="2019-03" db="EMBL/GenBank/DDBJ databases">
        <title>Draft genome sequences of novel Actinobacteria.</title>
        <authorList>
            <person name="Sahin N."/>
            <person name="Ay H."/>
            <person name="Saygin H."/>
        </authorList>
    </citation>
    <scope>NUCLEOTIDE SEQUENCE [LARGE SCALE GENOMIC DNA]</scope>
    <source>
        <strain evidence="12 13">16K309</strain>
    </source>
</reference>
<comment type="catalytic activity">
    <reaction evidence="6 7">
        <text>UDP-alpha-D-glucose + 2 NAD(+) + H2O = UDP-alpha-D-glucuronate + 2 NADH + 3 H(+)</text>
        <dbReference type="Rhea" id="RHEA:23596"/>
        <dbReference type="ChEBI" id="CHEBI:15377"/>
        <dbReference type="ChEBI" id="CHEBI:15378"/>
        <dbReference type="ChEBI" id="CHEBI:57540"/>
        <dbReference type="ChEBI" id="CHEBI:57945"/>
        <dbReference type="ChEBI" id="CHEBI:58052"/>
        <dbReference type="ChEBI" id="CHEBI:58885"/>
        <dbReference type="EC" id="1.1.1.22"/>
    </reaction>
</comment>
<dbReference type="Pfam" id="PF03720">
    <property type="entry name" value="UDPG_MGDP_dh_C"/>
    <property type="match status" value="1"/>
</dbReference>
<dbReference type="EC" id="1.1.1.22" evidence="3 7"/>
<dbReference type="SMART" id="SM00984">
    <property type="entry name" value="UDPG_MGDP_dh_C"/>
    <property type="match status" value="1"/>
</dbReference>
<feature type="binding site" evidence="9">
    <location>
        <position position="202"/>
    </location>
    <ligand>
        <name>substrate</name>
    </ligand>
</feature>
<protein>
    <recommendedName>
        <fullName evidence="3 7">UDP-glucose 6-dehydrogenase</fullName>
        <ecNumber evidence="3 7">1.1.1.22</ecNumber>
    </recommendedName>
</protein>
<evidence type="ECO:0000256" key="9">
    <source>
        <dbReference type="PIRSR" id="PIRSR500134-2"/>
    </source>
</evidence>
<feature type="active site" description="Nucleophile" evidence="8">
    <location>
        <position position="258"/>
    </location>
</feature>
<evidence type="ECO:0000256" key="2">
    <source>
        <dbReference type="ARBA" id="ARBA00006601"/>
    </source>
</evidence>
<evidence type="ECO:0000256" key="8">
    <source>
        <dbReference type="PIRSR" id="PIRSR500134-1"/>
    </source>
</evidence>
<dbReference type="InterPro" id="IPR036291">
    <property type="entry name" value="NAD(P)-bd_dom_sf"/>
</dbReference>
<evidence type="ECO:0000313" key="12">
    <source>
        <dbReference type="EMBL" id="TDD07621.1"/>
    </source>
</evidence>
<dbReference type="PIRSF" id="PIRSF500134">
    <property type="entry name" value="UDPglc_DH_bac"/>
    <property type="match status" value="1"/>
</dbReference>
<sequence length="429" mass="45520">MDAERVVVIGCGYVGLTTGACLARLGHDVTCCDVDGDKIAKLARGEVEIREPDLDELVSEGVAAGSLRFTRDSARAVAAAEIVFLCLPTPMGADGAADLSAVETVADEVRELLPRGAVVVTKSTVPVGTAMRLTRLLGREDVAVVSNPEFLREGFAVQDFLHPARVVVGAEEQQAAERVASLYDPLDARAVLIDPVSAELVKYAANGFLATKLSYVNDLAELCERTGGDIDVVTEGMKRDHRVAPSFLSAGPGWGGSCLPKDTAALLHTADSAGVGFPLLCAAVRANTHHQARVVRKVVDCCGGDVSGSRIGLLGLTFKAGTGDLRDSPALAVARMLSDLGARLRGYDPTCAERSEVERTRCVADPYLAAEDADVVVLLTDWAEFAVLDWAKVAEVMRAPVLVDARNQLDPRALTREGMTWRGTGRTLR</sequence>
<dbReference type="EMBL" id="SMKS01000010">
    <property type="protein sequence ID" value="TDD07621.1"/>
    <property type="molecule type" value="Genomic_DNA"/>
</dbReference>
<dbReference type="GO" id="GO:0000271">
    <property type="term" value="P:polysaccharide biosynthetic process"/>
    <property type="evidence" value="ECO:0007669"/>
    <property type="project" value="InterPro"/>
</dbReference>